<feature type="domain" description="EGF-like" evidence="6">
    <location>
        <begin position="1592"/>
        <end position="1628"/>
    </location>
</feature>
<keyword evidence="8" id="KW-1185">Reference proteome</keyword>
<feature type="compositionally biased region" description="Polar residues" evidence="4">
    <location>
        <begin position="2831"/>
        <end position="2864"/>
    </location>
</feature>
<feature type="domain" description="EGF-like" evidence="6">
    <location>
        <begin position="1192"/>
        <end position="1243"/>
    </location>
</feature>
<feature type="transmembrane region" description="Helical" evidence="5">
    <location>
        <begin position="3051"/>
        <end position="3071"/>
    </location>
</feature>
<feature type="transmembrane region" description="Helical" evidence="5">
    <location>
        <begin position="3010"/>
        <end position="3031"/>
    </location>
</feature>
<dbReference type="PROSITE" id="PS51221">
    <property type="entry name" value="TTL"/>
    <property type="match status" value="1"/>
</dbReference>
<reference evidence="7 8" key="1">
    <citation type="submission" date="2014-06" db="EMBL/GenBank/DDBJ databases">
        <authorList>
            <person name="Swart Estienne"/>
        </authorList>
    </citation>
    <scope>NUCLEOTIDE SEQUENCE [LARGE SCALE GENOMIC DNA]</scope>
    <source>
        <strain evidence="7 8">130c</strain>
    </source>
</reference>
<feature type="region of interest" description="Disordered" evidence="4">
    <location>
        <begin position="596"/>
        <end position="616"/>
    </location>
</feature>
<dbReference type="SMART" id="SM00181">
    <property type="entry name" value="EGF"/>
    <property type="match status" value="13"/>
</dbReference>
<evidence type="ECO:0000256" key="4">
    <source>
        <dbReference type="SAM" id="MobiDB-lite"/>
    </source>
</evidence>
<feature type="transmembrane region" description="Helical" evidence="5">
    <location>
        <begin position="2951"/>
        <end position="2974"/>
    </location>
</feature>
<dbReference type="GO" id="GO:0000226">
    <property type="term" value="P:microtubule cytoskeleton organization"/>
    <property type="evidence" value="ECO:0007669"/>
    <property type="project" value="TreeGrafter"/>
</dbReference>
<protein>
    <submittedName>
        <fullName evidence="7">Zinc finger lsd1 subclass family protein</fullName>
    </submittedName>
</protein>
<feature type="domain" description="EGF-like" evidence="6">
    <location>
        <begin position="1312"/>
        <end position="1349"/>
    </location>
</feature>
<dbReference type="Gene3D" id="2.10.220.10">
    <property type="entry name" value="Hormone Receptor, Insulin-like Growth Factor Receptor 1, Chain A, domain 2"/>
    <property type="match status" value="3"/>
</dbReference>
<feature type="compositionally biased region" description="Basic and acidic residues" evidence="4">
    <location>
        <begin position="2821"/>
        <end position="2830"/>
    </location>
</feature>
<dbReference type="EMBL" id="CCKQ01016992">
    <property type="protein sequence ID" value="CDW88877.1"/>
    <property type="molecule type" value="Genomic_DNA"/>
</dbReference>
<gene>
    <name evidence="7" type="primary">Contig590.g662</name>
    <name evidence="7" type="ORF">STYLEM_18002</name>
</gene>
<evidence type="ECO:0000259" key="6">
    <source>
        <dbReference type="SMART" id="SM00181"/>
    </source>
</evidence>
<sequence>MESSNPTKQKKFVISTADSRYIKPLLQKLIEENESKGWKETLSKEKFDLKWVSAGITDEELLKILSEKKQMANRFPGIQGLAHKDMYISLMKIGLTLDEALYDFVPTQFNFPQDANKFNEYHKTHQNQVFIAKPVASAEGNSIVLFQSQIIEYYKMDTSLILECMQSQQEHHLYKLLFAMKGLLDFAQQQSIHCQQVQEKYEKPTRENFKKFFMHLTNYSINKHHEEYVESDDIMMPNNASKRTLTSLYLTLQQQGINAQTIKDNISRTCARAFSVYGPMIEHGIIEANNLKPINGKYFQILGFDLLIDENLNAHLLEINDHPSLNIFLEKDYMGGGMGKSLSTVDLYVKKTIVGDTIKLTKKSDEALNETTQFRSLNRILPLEEPEAAEVQETINKFRELYYQLAPVKSKVNMSSSNFEKILTKSELKFDQLGISNIDLSLLFQKQSGGKKSINFQEFFWLMIGLKDMLEKKRIIDNSQLQAERSLEQKWQGSSDEASVENMNERDLSIRDIFGKKSYRLIRLLGHILNFLDFDHKNDKNKNGWKLFTSTKQSDKLNQFIKSTSDKSKWQQVLGWNPDYDDDILDFLDLDENSNYQSDDDYEKHSKKQKKKQAKKQAPQLIDIKYNWDYDGQTDYWSEHQKLFQSDNLEDCKNFNKDQTLSISTIAQKIFDRAKKLAFDCKLDDIILGGFGKIRILKADDEDEKTYEDCPDPYFKNSKKVCQSCPTGCDRCKQLDFCQKCEGNFTLIYGKDFGYCFPDCPKEYYIRTKYDNQESYLNKNQISSKYKSYTPTMMVSQCVKCPFGCGDCLFDEITYQPFCYSCLKGFQFNQSTGYCDVIPCKAGQYRPKPLNSTVYVSLDTNYDDYLCQACTPGCINCQNNTSCNQCDNHFLLYQKKNTYNSSCIECQPYCKTCNYISTTQTSNATKCFTCIDKFFLNKTDQCELNRTCAKGQWFNDVTLQCQQCPTDCLTCQQGIKNGTVVCTSCTNQTELNSNTSLCQDRCNYSSNFYQFSSKTCVKCPDGKYPDISSQVCSNCPNYCPTCSWNKKVPQVECDTCTNESYYDKSYKRCRVNCNETSYFNYFYGQCIDCGKGKFLNITSSTCQVCPANCTSCIYSKSSKRVECDSCNGTNVIDYSTKRCRKQCPASQYYEWANDTCRNCSSGTYINKTTQTCNSCPSGCKACLYNETSLRVECSTCDTFKVIDADRKQCRPQCYNGQNYYWDVGQCRYCPPFFLQNSQTKKCEECPFGCVDCFPFKSGKYCTNCDTDMILSFPEWKCKLKCENETVFSYETNKCERCPAGQYYDSFYNGCKACTSNCLSCSKAFWYSSQPDCSLCKTGYVLDKDKQQCKPVCPANYQYSWANSSCVPCGSGKYYNSTSQSCQICSSECKECIMDSNLNKVNCTSCISGILDSTYGKCRPNCDINSYYDWTSSSCQQCPSAKFYENVTQTCQNCPDNCSACKKNPETEKVQCQECQNNWVLDETYQLCKPICPNNYNYDFGLKKCMNCTQGQYFSSQKQQCLSCPSFCDSCDYNTTSKATQCATCQSGSFLDQAKKLCRPTCNTTSYFDWTSMKCINCNSDQYLNKASEKCTNCPSNCSTCSFNSQTNVVECQSCKSSYVLDQERLTCRVNCNSTSFYDWNTQQCKNCLANEFLNADIQRCQSCPTGCASCSENQQAKSITCQTCAGGYNLDPSKNLCRLNCNSSAYFDWDQNQCVNCQSNQYLDASSQICKACTTNCTSCKQQSDGKIACQSCSSGSQLDSSNNQCRVSCNSNQYYNTNTKQCASCSVGQWLDTDLQQCQSCPQGCYLCATNSSNLPECTNCLSGLILDSQMKRCRKQCTIGQYYDWIAQDCLACSSGCNTCSSSSQCTECQEQFNLVSEVCSYKCTSSQVWNSNTKKCDNLVSGAIRVIPSATTMIKCRNYTVTVSLTSGLVASSLSSVQWSYTNDLKKAGDYVTQFEQYLSSATSSKSLTLTLPNTFTETVTSQFNVTISVTVTGQNGSTGTNTTKFVIFPFQLTSIVGYSTSYTIDGSIGIQIPTQFYYSECQAKGPFDIPSTINIGCMLYDSKSNYIKDLSKCLIKPSDTTNGLTYSVKYYYLPHAYQSALRDTITINTIVQQSSCSIAGSSLITVTQSDTLSFTVTVQNQRSSFVYKWQCQPLTAGAVCGIQSTTQNNGDLSIPASAFTANARYLFTLTITDNSVNQATCSANVQVDPGNVQSMVKLFSSVSPSSSDTEAVTNSYIDPSVDNNIYCQADGTANSIKYSIVLNKVLANESRQKVTSGIKISGNILVIQKNSLMTDSYYEVNCTATVSGKVKTAYQAFNTISILDSILDFSITPTTGTSLVTTYELQITKQKGDTLWCLFGYNLSESVKYLESVGQGAFNNHKMVVKCSNSVGQYALAYYDIVIKKQGNGLGVSKFVSSSQAIVTTNNVVFEEIQDSFQQYSQLGEGQLLVSERVEFQENLLQQLQKIVGKLTMKQIVQAVHIITDIWNEIKGETALPQFQSLVKDLVQTCINLLNESLEDNQVRVLDQDDFLPIIGIFDEILSNYKQICDSAQLIQPILQSISMGAVRITSNLLPDTEQFKASGQNFAIYVAKKSNNQLLIQKNNKSAENLYAFQVKNLSLDSDQRPFIMQMPYNLAMTQYDYTILTFIVFNKNLNYNTLGQSYMSDIISVNAFYSGSPISIGQIYQLGEIVVENLADPINLFMPYKLDSDDDLEQAQCGYLNETKKEWIPLNCVEHDKIQTQTILGDDSSSYKICCSTHLTMFGVIHDREYIALQQKAFRQRIYSLIPSFLLYFAFGLSVILAKKRALKQNSAKKAQTEQEKDSESQTNRTLSRSDCISKSNSGRGQVTSPNNKLNDQSAINHTQNDLDINDKILQDSIDNRKPGKEPLKQKLQGPTAVSSIDEIKGCKCLYRYKKHSKINKMFFDPTHDQNIFISIFDKIVLTNLLLLAYTHTIIIAYYVSLFLQLIYLQAKSLDIILISSYLIQLLLTILFKQCQGLIKDATAIIHACFALNLLFAFVQCIILARVSDNLTETNFRYWALSSTLSLFISCTVEDFFFIPLYYRVTKILARKLKI</sequence>
<dbReference type="InterPro" id="IPR009030">
    <property type="entry name" value="Growth_fac_rcpt_cys_sf"/>
</dbReference>
<feature type="domain" description="EGF-like" evidence="6">
    <location>
        <begin position="800"/>
        <end position="836"/>
    </location>
</feature>
<keyword evidence="2" id="KW-0547">Nucleotide-binding</keyword>
<dbReference type="PANTHER" id="PTHR12241">
    <property type="entry name" value="TUBULIN POLYGLUTAMYLASE"/>
    <property type="match status" value="1"/>
</dbReference>
<keyword evidence="5" id="KW-0812">Transmembrane</keyword>
<dbReference type="Pfam" id="PF03133">
    <property type="entry name" value="TTL"/>
    <property type="match status" value="2"/>
</dbReference>
<name>A0A078B6H6_STYLE</name>
<feature type="transmembrane region" description="Helical" evidence="5">
    <location>
        <begin position="2980"/>
        <end position="2998"/>
    </location>
</feature>
<evidence type="ECO:0000256" key="1">
    <source>
        <dbReference type="ARBA" id="ARBA00022598"/>
    </source>
</evidence>
<feature type="domain" description="EGF-like" evidence="6">
    <location>
        <begin position="905"/>
        <end position="943"/>
    </location>
</feature>
<feature type="transmembrane region" description="Helical" evidence="5">
    <location>
        <begin position="2788"/>
        <end position="2808"/>
    </location>
</feature>
<dbReference type="GO" id="GO:0015631">
    <property type="term" value="F:tubulin binding"/>
    <property type="evidence" value="ECO:0007669"/>
    <property type="project" value="TreeGrafter"/>
</dbReference>
<feature type="domain" description="EGF-like" evidence="6">
    <location>
        <begin position="869"/>
        <end position="904"/>
    </location>
</feature>
<keyword evidence="3" id="KW-0067">ATP-binding</keyword>
<evidence type="ECO:0000256" key="5">
    <source>
        <dbReference type="SAM" id="Phobius"/>
    </source>
</evidence>
<feature type="domain" description="EGF-like" evidence="6">
    <location>
        <begin position="1732"/>
        <end position="1767"/>
    </location>
</feature>
<keyword evidence="1" id="KW-0436">Ligase</keyword>
<keyword evidence="5" id="KW-1133">Transmembrane helix</keyword>
<feature type="domain" description="EGF-like" evidence="6">
    <location>
        <begin position="1659"/>
        <end position="1698"/>
    </location>
</feature>
<keyword evidence="5" id="KW-0472">Membrane</keyword>
<dbReference type="SMART" id="SM00261">
    <property type="entry name" value="FU"/>
    <property type="match status" value="15"/>
</dbReference>
<dbReference type="GO" id="GO:0070740">
    <property type="term" value="F:tubulin-glutamic acid ligase activity"/>
    <property type="evidence" value="ECO:0007669"/>
    <property type="project" value="TreeGrafter"/>
</dbReference>
<dbReference type="GO" id="GO:0036064">
    <property type="term" value="C:ciliary basal body"/>
    <property type="evidence" value="ECO:0007669"/>
    <property type="project" value="TreeGrafter"/>
</dbReference>
<feature type="domain" description="EGF-like" evidence="6">
    <location>
        <begin position="984"/>
        <end position="1033"/>
    </location>
</feature>
<dbReference type="InterPro" id="IPR006212">
    <property type="entry name" value="Furin_repeat"/>
</dbReference>
<organism evidence="7 8">
    <name type="scientific">Stylonychia lemnae</name>
    <name type="common">Ciliate</name>
    <dbReference type="NCBI Taxonomy" id="5949"/>
    <lineage>
        <taxon>Eukaryota</taxon>
        <taxon>Sar</taxon>
        <taxon>Alveolata</taxon>
        <taxon>Ciliophora</taxon>
        <taxon>Intramacronucleata</taxon>
        <taxon>Spirotrichea</taxon>
        <taxon>Stichotrichia</taxon>
        <taxon>Sporadotrichida</taxon>
        <taxon>Oxytrichidae</taxon>
        <taxon>Stylonychinae</taxon>
        <taxon>Stylonychia</taxon>
    </lineage>
</organism>
<dbReference type="Gene3D" id="3.30.470.20">
    <property type="entry name" value="ATP-grasp fold, B domain"/>
    <property type="match status" value="1"/>
</dbReference>
<dbReference type="OrthoDB" id="28443at2759"/>
<dbReference type="SUPFAM" id="SSF57184">
    <property type="entry name" value="Growth factor receptor domain"/>
    <property type="match status" value="10"/>
</dbReference>
<dbReference type="GO" id="GO:0005524">
    <property type="term" value="F:ATP binding"/>
    <property type="evidence" value="ECO:0007669"/>
    <property type="project" value="UniProtKB-KW"/>
</dbReference>
<feature type="domain" description="EGF-like" evidence="6">
    <location>
        <begin position="1449"/>
        <end position="1488"/>
    </location>
</feature>
<dbReference type="PANTHER" id="PTHR12241:SF154">
    <property type="entry name" value="TUBULIN POLYGLUTAMYLASE TTLL11"/>
    <property type="match status" value="1"/>
</dbReference>
<accession>A0A078B6H6</accession>
<dbReference type="SMART" id="SM01411">
    <property type="entry name" value="Ephrin_rec_like"/>
    <property type="match status" value="10"/>
</dbReference>
<evidence type="ECO:0000256" key="3">
    <source>
        <dbReference type="ARBA" id="ARBA00022840"/>
    </source>
</evidence>
<feature type="domain" description="EGF-like" evidence="6">
    <location>
        <begin position="1244"/>
        <end position="1278"/>
    </location>
</feature>
<dbReference type="InterPro" id="IPR000742">
    <property type="entry name" value="EGF"/>
</dbReference>
<feature type="compositionally biased region" description="Basic residues" evidence="4">
    <location>
        <begin position="605"/>
        <end position="615"/>
    </location>
</feature>
<evidence type="ECO:0000313" key="7">
    <source>
        <dbReference type="EMBL" id="CDW88877.1"/>
    </source>
</evidence>
<evidence type="ECO:0000313" key="8">
    <source>
        <dbReference type="Proteomes" id="UP000039865"/>
    </source>
</evidence>
<proteinExistence type="predicted"/>
<evidence type="ECO:0000256" key="2">
    <source>
        <dbReference type="ARBA" id="ARBA00022741"/>
    </source>
</evidence>
<feature type="domain" description="EGF-like" evidence="6">
    <location>
        <begin position="1854"/>
        <end position="1883"/>
    </location>
</feature>
<dbReference type="InterPro" id="IPR004344">
    <property type="entry name" value="TTL/TTLL_fam"/>
</dbReference>
<dbReference type="InParanoid" id="A0A078B6H6"/>
<feature type="domain" description="EGF-like" evidence="6">
    <location>
        <begin position="1801"/>
        <end position="1836"/>
    </location>
</feature>
<feature type="region of interest" description="Disordered" evidence="4">
    <location>
        <begin position="2817"/>
        <end position="2864"/>
    </location>
</feature>
<dbReference type="Proteomes" id="UP000039865">
    <property type="component" value="Unassembled WGS sequence"/>
</dbReference>